<dbReference type="InterPro" id="IPR001343">
    <property type="entry name" value="Hemolysn_Ca-bd"/>
</dbReference>
<dbReference type="AlphaFoldDB" id="A0AB39KV23"/>
<dbReference type="PANTHER" id="PTHR38340">
    <property type="entry name" value="S-LAYER PROTEIN"/>
    <property type="match status" value="1"/>
</dbReference>
<proteinExistence type="predicted"/>
<evidence type="ECO:0000313" key="3">
    <source>
        <dbReference type="EMBL" id="XDO97649.1"/>
    </source>
</evidence>
<reference evidence="3" key="1">
    <citation type="submission" date="2024-06" db="EMBL/GenBank/DDBJ databases">
        <title>Caulobacter inopinatus, sp. nov.</title>
        <authorList>
            <person name="Donachie S.P."/>
        </authorList>
    </citation>
    <scope>NUCLEOTIDE SEQUENCE</scope>
    <source>
        <strain evidence="3">73W</strain>
    </source>
</reference>
<sequence>MSDENLAVLLSGSLAAVSEPSAIISGTDGADTLEGTAANELLRGRAGVDTLKGAAGDDQLDGGAGNDILDGGAGNDLAVFYSATASIRIDLAITTAQNTGQGMDTLIGIEGAVGSLFADIIQGDAKANQLHGDDGDDELNGRAGNDLLYGDAGADTLYGGDGNDTLEGGAGNDILYGEAGDDILRGGDGADTLQGEAGKDTLDGGAGNDSMFGAAGDDLFIVSAGSDRYDGGEGVDTITFAAFTGRVLVNMGGGAAQQVADGVTVTLIGIENLIGGSGADTLIGDAAANKIEGGAGDDFLIGGLGADTLDGGDGIDTADFSRAANAVIVDLSKSGAQSTGEGSDTLKSIENLVGGAFADTLSGSSIANSLFGEGGDDVLIGLGGDDILSGGEGIDTAQYAGAWRNYRWTLGVTGWNVRDIKTSEGEDTLYSIEKLKFSDRTVVIDVGLSNPVHRAFDNILRADTWTDGSAAVAFAREMAGKVSGGLSTDAAIAEVVVKARETTSVATMSYQFFTGKVPGGDGLDYLVAVDGPNPNNLNSAYFQNFGLENRYINFAVNLGRDGEGKAAFQAAYGSLKLFDATREAYKTIFGAAPTDEKIHTLIDTRIDYFAAYGGSKDADSIGTKAAMVGWLLAEAVKGDVGVMARSNTAWLTDLADGSAGYGVNLLDALNGYYKADFIYGG</sequence>
<evidence type="ECO:0000256" key="2">
    <source>
        <dbReference type="ARBA" id="ARBA00022525"/>
    </source>
</evidence>
<dbReference type="Pfam" id="PF00353">
    <property type="entry name" value="HemolysinCabind"/>
    <property type="match status" value="6"/>
</dbReference>
<dbReference type="PROSITE" id="PS00330">
    <property type="entry name" value="HEMOLYSIN_CALCIUM"/>
    <property type="match status" value="6"/>
</dbReference>
<keyword evidence="2" id="KW-0964">Secreted</keyword>
<dbReference type="SUPFAM" id="SSF51120">
    <property type="entry name" value="beta-Roll"/>
    <property type="match status" value="4"/>
</dbReference>
<name>A0AB39KV23_9CAUL</name>
<dbReference type="GO" id="GO:0005509">
    <property type="term" value="F:calcium ion binding"/>
    <property type="evidence" value="ECO:0007669"/>
    <property type="project" value="InterPro"/>
</dbReference>
<dbReference type="RefSeq" id="WP_369061008.1">
    <property type="nucleotide sequence ID" value="NZ_CP158375.1"/>
</dbReference>
<organism evidence="3">
    <name type="scientific">Caulobacter sp. 73W</name>
    <dbReference type="NCBI Taxonomy" id="3161137"/>
    <lineage>
        <taxon>Bacteria</taxon>
        <taxon>Pseudomonadati</taxon>
        <taxon>Pseudomonadota</taxon>
        <taxon>Alphaproteobacteria</taxon>
        <taxon>Caulobacterales</taxon>
        <taxon>Caulobacteraceae</taxon>
        <taxon>Caulobacter</taxon>
    </lineage>
</organism>
<dbReference type="Pfam" id="PF19198">
    <property type="entry name" value="RsaA_NTD"/>
    <property type="match status" value="1"/>
</dbReference>
<dbReference type="GO" id="GO:0005576">
    <property type="term" value="C:extracellular region"/>
    <property type="evidence" value="ECO:0007669"/>
    <property type="project" value="UniProtKB-SubCell"/>
</dbReference>
<dbReference type="InterPro" id="IPR050557">
    <property type="entry name" value="RTX_toxin/Mannuronan_C5-epim"/>
</dbReference>
<accession>A0AB39KV23</accession>
<dbReference type="PRINTS" id="PR00313">
    <property type="entry name" value="CABNDNGRPT"/>
</dbReference>
<evidence type="ECO:0000256" key="1">
    <source>
        <dbReference type="ARBA" id="ARBA00004613"/>
    </source>
</evidence>
<evidence type="ECO:0008006" key="4">
    <source>
        <dbReference type="Google" id="ProtNLM"/>
    </source>
</evidence>
<dbReference type="InterPro" id="IPR018511">
    <property type="entry name" value="Hemolysin-typ_Ca-bd_CS"/>
</dbReference>
<gene>
    <name evidence="3" type="ORF">ABOZ73_04305</name>
</gene>
<protein>
    <recommendedName>
        <fullName evidence="4">Calcium-binding protein</fullName>
    </recommendedName>
</protein>
<dbReference type="EMBL" id="CP158375">
    <property type="protein sequence ID" value="XDO97649.1"/>
    <property type="molecule type" value="Genomic_DNA"/>
</dbReference>
<dbReference type="InterPro" id="IPR011049">
    <property type="entry name" value="Serralysin-like_metalloprot_C"/>
</dbReference>
<dbReference type="PANTHER" id="PTHR38340:SF1">
    <property type="entry name" value="S-LAYER PROTEIN"/>
    <property type="match status" value="1"/>
</dbReference>
<dbReference type="Gene3D" id="2.150.10.10">
    <property type="entry name" value="Serralysin-like metalloprotease, C-terminal"/>
    <property type="match status" value="5"/>
</dbReference>
<comment type="subcellular location">
    <subcellularLocation>
        <location evidence="1">Secreted</location>
    </subcellularLocation>
</comment>